<dbReference type="OrthoDB" id="9784009at2"/>
<comment type="caution">
    <text evidence="2">The sequence shown here is derived from an EMBL/GenBank/DDBJ whole genome shotgun (WGS) entry which is preliminary data.</text>
</comment>
<sequence length="375" mass="40459">MSQGSEASRVSRRDILCTCGAAMFSSLLAGAPGSIKSARAAALNTPVPEVDRLAVRVVTDSYHLAIAPNMKVGEVEVVRFGMPPAGKSLLEEFGLAMHLESKRGDETRNVLLDFGFTPEALNNNIAMLGISPRSVDALILSHGHYDHFGGLVGFLKQNRGKLRANLPLYVGGEETFCTREWTAGKVEDFGYLDRNALLGAGVKIVFAPNPSVVADHAFTAGTIPTTSFEKVLAPTRMTVGVKDGIGCYPDKLPAEKQTAKVVPDDFQHELATCFSVKNRGLVVITSCSHRGVVNSVKRAVEVSGIDKVHAVMGGFHLAPHKVDYVRETVAALKEINPDVVIPMHCTGETFIEVMQKEMPDKFVRSYAGSLYIFGT</sequence>
<dbReference type="InterPro" id="IPR006311">
    <property type="entry name" value="TAT_signal"/>
</dbReference>
<protein>
    <submittedName>
        <fullName evidence="2">Metallo-beta-lactamase family protein</fullName>
    </submittedName>
</protein>
<evidence type="ECO:0000259" key="1">
    <source>
        <dbReference type="Pfam" id="PF00753"/>
    </source>
</evidence>
<dbReference type="SUPFAM" id="SSF56281">
    <property type="entry name" value="Metallo-hydrolase/oxidoreductase"/>
    <property type="match status" value="1"/>
</dbReference>
<dbReference type="Pfam" id="PF00753">
    <property type="entry name" value="Lactamase_B"/>
    <property type="match status" value="1"/>
</dbReference>
<dbReference type="PANTHER" id="PTHR13754:SF13">
    <property type="entry name" value="METALLO-BETA-LACTAMASE SUPERFAMILY PROTEIN (AFU_ORTHOLOGUE AFUA_3G07630)"/>
    <property type="match status" value="1"/>
</dbReference>
<dbReference type="AlphaFoldDB" id="A0A158HTQ4"/>
<dbReference type="InterPro" id="IPR041712">
    <property type="entry name" value="DHPS-like_MBL-fold"/>
</dbReference>
<dbReference type="PROSITE" id="PS51318">
    <property type="entry name" value="TAT"/>
    <property type="match status" value="1"/>
</dbReference>
<dbReference type="CDD" id="cd07713">
    <property type="entry name" value="DHPS-like_MBL-fold"/>
    <property type="match status" value="1"/>
</dbReference>
<keyword evidence="3" id="KW-1185">Reference proteome</keyword>
<evidence type="ECO:0000313" key="2">
    <source>
        <dbReference type="EMBL" id="SAL47339.1"/>
    </source>
</evidence>
<organism evidence="2 3">
    <name type="scientific">Caballeronia humi</name>
    <dbReference type="NCBI Taxonomy" id="326474"/>
    <lineage>
        <taxon>Bacteria</taxon>
        <taxon>Pseudomonadati</taxon>
        <taxon>Pseudomonadota</taxon>
        <taxon>Betaproteobacteria</taxon>
        <taxon>Burkholderiales</taxon>
        <taxon>Burkholderiaceae</taxon>
        <taxon>Caballeronia</taxon>
    </lineage>
</organism>
<reference evidence="2" key="1">
    <citation type="submission" date="2016-01" db="EMBL/GenBank/DDBJ databases">
        <authorList>
            <person name="Peeters C."/>
        </authorList>
    </citation>
    <scope>NUCLEOTIDE SEQUENCE [LARGE SCALE GENOMIC DNA]</scope>
    <source>
        <strain evidence="2">LMG 22934</strain>
    </source>
</reference>
<gene>
    <name evidence="2" type="ORF">AWB65_03778</name>
</gene>
<proteinExistence type="predicted"/>
<dbReference type="STRING" id="326474.AWB65_03778"/>
<dbReference type="InterPro" id="IPR052926">
    <property type="entry name" value="Metallo-beta-lactamase_dom"/>
</dbReference>
<dbReference type="EMBL" id="FCNW02000020">
    <property type="protein sequence ID" value="SAL47339.1"/>
    <property type="molecule type" value="Genomic_DNA"/>
</dbReference>
<accession>A0A158HTQ4</accession>
<dbReference type="InterPro" id="IPR001279">
    <property type="entry name" value="Metallo-B-lactamas"/>
</dbReference>
<dbReference type="RefSeq" id="WP_087668578.1">
    <property type="nucleotide sequence ID" value="NZ_FCNW02000020.1"/>
</dbReference>
<name>A0A158HTQ4_9BURK</name>
<dbReference type="Proteomes" id="UP000054977">
    <property type="component" value="Unassembled WGS sequence"/>
</dbReference>
<dbReference type="InterPro" id="IPR036866">
    <property type="entry name" value="RibonucZ/Hydroxyglut_hydro"/>
</dbReference>
<dbReference type="GO" id="GO:0016740">
    <property type="term" value="F:transferase activity"/>
    <property type="evidence" value="ECO:0007669"/>
    <property type="project" value="TreeGrafter"/>
</dbReference>
<evidence type="ECO:0000313" key="3">
    <source>
        <dbReference type="Proteomes" id="UP000054977"/>
    </source>
</evidence>
<dbReference type="Gene3D" id="3.60.15.10">
    <property type="entry name" value="Ribonuclease Z/Hydroxyacylglutathione hydrolase-like"/>
    <property type="match status" value="1"/>
</dbReference>
<dbReference type="PANTHER" id="PTHR13754">
    <property type="entry name" value="METALLO-BETA-LACTAMASE SUPERFAMILY PROTEIN"/>
    <property type="match status" value="1"/>
</dbReference>
<feature type="domain" description="Metallo-beta-lactamase" evidence="1">
    <location>
        <begin position="105"/>
        <end position="161"/>
    </location>
</feature>